<reference evidence="1 2" key="1">
    <citation type="submission" date="2016-12" db="EMBL/GenBank/DDBJ databases">
        <title>The whole genome sequencing and assembly of Lactobacillus alimentarius DSM 20249T strain.</title>
        <authorList>
            <person name="Lee Y.-J."/>
            <person name="Yi H."/>
            <person name="Bahn Y.-S."/>
            <person name="Kim J.F."/>
            <person name="Lee D.-W."/>
        </authorList>
    </citation>
    <scope>NUCLEOTIDE SEQUENCE [LARGE SCALE GENOMIC DNA]</scope>
    <source>
        <strain evidence="1 2">DSM 20249</strain>
    </source>
</reference>
<sequence>MNIKLLPEYTWVKTNKGITGTILEVFAGKKPAYLVEYYPLSQVSEDDDESFFVDPKDIVDYKLPRYLNRK</sequence>
<keyword evidence="2" id="KW-1185">Reference proteome</keyword>
<organism evidence="1 2">
    <name type="scientific">Companilactobacillus alimentarius DSM 20249</name>
    <dbReference type="NCBI Taxonomy" id="1423720"/>
    <lineage>
        <taxon>Bacteria</taxon>
        <taxon>Bacillati</taxon>
        <taxon>Bacillota</taxon>
        <taxon>Bacilli</taxon>
        <taxon>Lactobacillales</taxon>
        <taxon>Lactobacillaceae</taxon>
        <taxon>Companilactobacillus</taxon>
    </lineage>
</organism>
<name>A0A2K9HIC8_9LACO</name>
<dbReference type="KEGG" id="lali:LA20249_04740"/>
<accession>A0A2K9HIC8</accession>
<dbReference type="OrthoDB" id="2325346at2"/>
<evidence type="ECO:0000313" key="2">
    <source>
        <dbReference type="Proteomes" id="UP000234653"/>
    </source>
</evidence>
<dbReference type="EMBL" id="CP018867">
    <property type="protein sequence ID" value="AUI71536.1"/>
    <property type="molecule type" value="Genomic_DNA"/>
</dbReference>
<proteinExistence type="predicted"/>
<dbReference type="Proteomes" id="UP000234653">
    <property type="component" value="Chromosome"/>
</dbReference>
<evidence type="ECO:0008006" key="3">
    <source>
        <dbReference type="Google" id="ProtNLM"/>
    </source>
</evidence>
<dbReference type="RefSeq" id="WP_057739889.1">
    <property type="nucleotide sequence ID" value="NZ_AZDQ01000045.1"/>
</dbReference>
<dbReference type="AlphaFoldDB" id="A0A2K9HIC8"/>
<evidence type="ECO:0000313" key="1">
    <source>
        <dbReference type="EMBL" id="AUI71536.1"/>
    </source>
</evidence>
<protein>
    <recommendedName>
        <fullName evidence="3">DUF4926 domain-containing protein</fullName>
    </recommendedName>
</protein>
<gene>
    <name evidence="1" type="ORF">LA20249_04740</name>
</gene>